<gene>
    <name evidence="3" type="ORF">LX15_005802</name>
</gene>
<feature type="region of interest" description="Disordered" evidence="1">
    <location>
        <begin position="54"/>
        <end position="134"/>
    </location>
</feature>
<dbReference type="PROSITE" id="PS51318">
    <property type="entry name" value="TAT"/>
    <property type="match status" value="1"/>
</dbReference>
<feature type="compositionally biased region" description="Low complexity" evidence="1">
    <location>
        <begin position="60"/>
        <end position="77"/>
    </location>
</feature>
<keyword evidence="2" id="KW-0812">Transmembrane</keyword>
<evidence type="ECO:0000256" key="2">
    <source>
        <dbReference type="SAM" id="Phobius"/>
    </source>
</evidence>
<dbReference type="Proteomes" id="UP001205311">
    <property type="component" value="Unassembled WGS sequence"/>
</dbReference>
<feature type="transmembrane region" description="Helical" evidence="2">
    <location>
        <begin position="20"/>
        <end position="39"/>
    </location>
</feature>
<proteinExistence type="predicted"/>
<keyword evidence="2" id="KW-0472">Membrane</keyword>
<dbReference type="RefSeq" id="WP_253673855.1">
    <property type="nucleotide sequence ID" value="NZ_JAMTCP010000055.1"/>
</dbReference>
<evidence type="ECO:0000256" key="1">
    <source>
        <dbReference type="SAM" id="MobiDB-lite"/>
    </source>
</evidence>
<organism evidence="3 4">
    <name type="scientific">Streptoalloteichus tenebrarius (strain ATCC 17920 / DSM 40477 / JCM 4838 / CBS 697.72 / NBRC 16177 / NCIMB 11028 / NRRL B-12390 / A12253. 1 / ISP 5477)</name>
    <name type="common">Streptomyces tenebrarius</name>
    <dbReference type="NCBI Taxonomy" id="1933"/>
    <lineage>
        <taxon>Bacteria</taxon>
        <taxon>Bacillati</taxon>
        <taxon>Actinomycetota</taxon>
        <taxon>Actinomycetes</taxon>
        <taxon>Pseudonocardiales</taxon>
        <taxon>Pseudonocardiaceae</taxon>
        <taxon>Streptoalloteichus</taxon>
    </lineage>
</organism>
<evidence type="ECO:0000313" key="4">
    <source>
        <dbReference type="Proteomes" id="UP001205311"/>
    </source>
</evidence>
<accession>A0ABT1I3B8</accession>
<feature type="compositionally biased region" description="Low complexity" evidence="1">
    <location>
        <begin position="84"/>
        <end position="97"/>
    </location>
</feature>
<comment type="caution">
    <text evidence="3">The sequence shown here is derived from an EMBL/GenBank/DDBJ whole genome shotgun (WGS) entry which is preliminary data.</text>
</comment>
<keyword evidence="4" id="KW-1185">Reference proteome</keyword>
<feature type="compositionally biased region" description="Basic and acidic residues" evidence="1">
    <location>
        <begin position="100"/>
        <end position="134"/>
    </location>
</feature>
<protein>
    <submittedName>
        <fullName evidence="3">Uncharacterized protein</fullName>
    </submittedName>
</protein>
<sequence length="134" mass="14012">MDGPSLEYGETELSRRTVLTALGLAAGAVVVGVLTMAALPKVRDATPARAGIVVPVRGVGANAPAARSDADAGTAASDGERAVPPSTSPATLAPAPTRVDPPRRPRGEREASDRHRERDHDRDHGRHGRDRDDD</sequence>
<dbReference type="EMBL" id="JAMTCP010000055">
    <property type="protein sequence ID" value="MCP2262070.1"/>
    <property type="molecule type" value="Genomic_DNA"/>
</dbReference>
<reference evidence="3 4" key="1">
    <citation type="submission" date="2022-06" db="EMBL/GenBank/DDBJ databases">
        <title>Genomic Encyclopedia of Archaeal and Bacterial Type Strains, Phase II (KMG-II): from individual species to whole genera.</title>
        <authorList>
            <person name="Goeker M."/>
        </authorList>
    </citation>
    <scope>NUCLEOTIDE SEQUENCE [LARGE SCALE GENOMIC DNA]</scope>
    <source>
        <strain evidence="3 4">DSM 40477</strain>
    </source>
</reference>
<name>A0ABT1I3B8_STRSD</name>
<evidence type="ECO:0000313" key="3">
    <source>
        <dbReference type="EMBL" id="MCP2262070.1"/>
    </source>
</evidence>
<dbReference type="InterPro" id="IPR006311">
    <property type="entry name" value="TAT_signal"/>
</dbReference>
<keyword evidence="2" id="KW-1133">Transmembrane helix</keyword>